<dbReference type="PANTHER" id="PTHR23502:SF21">
    <property type="entry name" value="DITYROSINE TRANSPORTER 1"/>
    <property type="match status" value="1"/>
</dbReference>
<dbReference type="OrthoDB" id="3066029at2759"/>
<feature type="transmembrane region" description="Helical" evidence="5">
    <location>
        <begin position="195"/>
        <end position="217"/>
    </location>
</feature>
<feature type="transmembrane region" description="Helical" evidence="5">
    <location>
        <begin position="325"/>
        <end position="345"/>
    </location>
</feature>
<comment type="subcellular location">
    <subcellularLocation>
        <location evidence="1">Membrane</location>
        <topology evidence="1">Multi-pass membrane protein</topology>
    </subcellularLocation>
</comment>
<name>G0VBF9_NAUCA</name>
<feature type="transmembrane region" description="Helical" evidence="5">
    <location>
        <begin position="365"/>
        <end position="387"/>
    </location>
</feature>
<dbReference type="FunCoup" id="G0VBF9">
    <property type="interactions" value="39"/>
</dbReference>
<dbReference type="GeneID" id="96901845"/>
<dbReference type="Proteomes" id="UP000001640">
    <property type="component" value="Chromosome 2"/>
</dbReference>
<keyword evidence="2 5" id="KW-0812">Transmembrane</keyword>
<feature type="transmembrane region" description="Helical" evidence="5">
    <location>
        <begin position="67"/>
        <end position="89"/>
    </location>
</feature>
<feature type="transmembrane region" description="Helical" evidence="5">
    <location>
        <begin position="135"/>
        <end position="156"/>
    </location>
</feature>
<evidence type="ECO:0000256" key="3">
    <source>
        <dbReference type="ARBA" id="ARBA00022989"/>
    </source>
</evidence>
<feature type="transmembrane region" description="Helical" evidence="5">
    <location>
        <begin position="109"/>
        <end position="128"/>
    </location>
</feature>
<feature type="transmembrane region" description="Helical" evidence="5">
    <location>
        <begin position="162"/>
        <end position="183"/>
    </location>
</feature>
<dbReference type="InParanoid" id="G0VBF9"/>
<feature type="transmembrane region" description="Helical" evidence="5">
    <location>
        <begin position="498"/>
        <end position="521"/>
    </location>
</feature>
<dbReference type="OMA" id="FQAFGSC"/>
<dbReference type="GO" id="GO:0005275">
    <property type="term" value="F:amine transmembrane transporter activity"/>
    <property type="evidence" value="ECO:0007669"/>
    <property type="project" value="EnsemblFungi"/>
</dbReference>
<reference evidence="7 8" key="1">
    <citation type="journal article" date="2011" name="Proc. Natl. Acad. Sci. U.S.A.">
        <title>Evolutionary erosion of yeast sex chromosomes by mating-type switching accidents.</title>
        <authorList>
            <person name="Gordon J.L."/>
            <person name="Armisen D."/>
            <person name="Proux-Wera E."/>
            <person name="Oheigeartaigh S.S."/>
            <person name="Byrne K.P."/>
            <person name="Wolfe K.H."/>
        </authorList>
    </citation>
    <scope>NUCLEOTIDE SEQUENCE [LARGE SCALE GENOMIC DNA]</scope>
    <source>
        <strain evidence="8">ATCC 76901 / BCRC 22586 / CBS 4309 / NBRC 1992 / NRRL Y-12630</strain>
    </source>
</reference>
<feature type="transmembrane region" description="Helical" evidence="5">
    <location>
        <begin position="408"/>
        <end position="427"/>
    </location>
</feature>
<dbReference type="EMBL" id="HE576753">
    <property type="protein sequence ID" value="CCC68285.1"/>
    <property type="molecule type" value="Genomic_DNA"/>
</dbReference>
<evidence type="ECO:0000313" key="7">
    <source>
        <dbReference type="EMBL" id="CCC68285.1"/>
    </source>
</evidence>
<feature type="transmembrane region" description="Helical" evidence="5">
    <location>
        <begin position="223"/>
        <end position="246"/>
    </location>
</feature>
<gene>
    <name evidence="7" type="primary">NCAS0B02010</name>
    <name evidence="7" type="ordered locus">NCAS_0B02010</name>
</gene>
<dbReference type="PANTHER" id="PTHR23502">
    <property type="entry name" value="MAJOR FACILITATOR SUPERFAMILY"/>
    <property type="match status" value="1"/>
</dbReference>
<dbReference type="HOGENOM" id="CLU_008455_8_7_1"/>
<dbReference type="PROSITE" id="PS50850">
    <property type="entry name" value="MFS"/>
    <property type="match status" value="1"/>
</dbReference>
<feature type="domain" description="Major facilitator superfamily (MFS) profile" evidence="6">
    <location>
        <begin position="70"/>
        <end position="525"/>
    </location>
</feature>
<evidence type="ECO:0000256" key="5">
    <source>
        <dbReference type="SAM" id="Phobius"/>
    </source>
</evidence>
<dbReference type="Pfam" id="PF07690">
    <property type="entry name" value="MFS_1"/>
    <property type="match status" value="1"/>
</dbReference>
<dbReference type="eggNOG" id="KOG0255">
    <property type="taxonomic scope" value="Eukaryota"/>
</dbReference>
<keyword evidence="3 5" id="KW-1133">Transmembrane helix</keyword>
<dbReference type="RefSeq" id="XP_003674659.1">
    <property type="nucleotide sequence ID" value="XM_003674611.1"/>
</dbReference>
<feature type="transmembrane region" description="Helical" evidence="5">
    <location>
        <begin position="472"/>
        <end position="492"/>
    </location>
</feature>
<accession>G0VBF9</accession>
<dbReference type="AlphaFoldDB" id="G0VBF9"/>
<feature type="transmembrane region" description="Helical" evidence="5">
    <location>
        <begin position="433"/>
        <end position="452"/>
    </location>
</feature>
<dbReference type="InterPro" id="IPR036259">
    <property type="entry name" value="MFS_trans_sf"/>
</dbReference>
<dbReference type="InterPro" id="IPR011701">
    <property type="entry name" value="MFS"/>
</dbReference>
<evidence type="ECO:0000256" key="4">
    <source>
        <dbReference type="ARBA" id="ARBA00023136"/>
    </source>
</evidence>
<proteinExistence type="predicted"/>
<reference key="2">
    <citation type="submission" date="2011-08" db="EMBL/GenBank/DDBJ databases">
        <title>Genome sequence of Naumovozyma castellii.</title>
        <authorList>
            <person name="Gordon J.L."/>
            <person name="Armisen D."/>
            <person name="Proux-Wera E."/>
            <person name="OhEigeartaigh S.S."/>
            <person name="Byrne K.P."/>
            <person name="Wolfe K.H."/>
        </authorList>
    </citation>
    <scope>NUCLEOTIDE SEQUENCE</scope>
    <source>
        <strain>Type strain:CBS 4309</strain>
    </source>
</reference>
<dbReference type="Gene3D" id="1.20.1250.20">
    <property type="entry name" value="MFS general substrate transporter like domains"/>
    <property type="match status" value="1"/>
</dbReference>
<evidence type="ECO:0000259" key="6">
    <source>
        <dbReference type="PROSITE" id="PS50850"/>
    </source>
</evidence>
<evidence type="ECO:0000256" key="1">
    <source>
        <dbReference type="ARBA" id="ARBA00004141"/>
    </source>
</evidence>
<dbReference type="GO" id="GO:0005628">
    <property type="term" value="C:prospore membrane"/>
    <property type="evidence" value="ECO:0007669"/>
    <property type="project" value="EnsemblFungi"/>
</dbReference>
<evidence type="ECO:0000313" key="8">
    <source>
        <dbReference type="Proteomes" id="UP000001640"/>
    </source>
</evidence>
<dbReference type="CDD" id="cd17323">
    <property type="entry name" value="MFS_Tpo1_MDR_like"/>
    <property type="match status" value="1"/>
</dbReference>
<organism evidence="7 8">
    <name type="scientific">Naumovozyma castellii</name>
    <name type="common">Yeast</name>
    <name type="synonym">Saccharomyces castellii</name>
    <dbReference type="NCBI Taxonomy" id="27288"/>
    <lineage>
        <taxon>Eukaryota</taxon>
        <taxon>Fungi</taxon>
        <taxon>Dikarya</taxon>
        <taxon>Ascomycota</taxon>
        <taxon>Saccharomycotina</taxon>
        <taxon>Saccharomycetes</taxon>
        <taxon>Saccharomycetales</taxon>
        <taxon>Saccharomycetaceae</taxon>
        <taxon>Naumovozyma</taxon>
    </lineage>
</organism>
<keyword evidence="8" id="KW-1185">Reference proteome</keyword>
<evidence type="ECO:0000256" key="2">
    <source>
        <dbReference type="ARBA" id="ARBA00022692"/>
    </source>
</evidence>
<dbReference type="KEGG" id="ncs:NCAS_0B02010"/>
<dbReference type="SUPFAM" id="SSF103473">
    <property type="entry name" value="MFS general substrate transporter"/>
    <property type="match status" value="1"/>
</dbReference>
<sequence length="530" mass="58466">MVPTNSSHAQNSSSSSETNLARFVSLQDVSISSKPDEILNFEDEDKQESNQEVTAVIPYTLFSTGQIYVIMFIITFIGFLGPLSGNIYIPALPTLQKDFNVSSTVINATVSVFMAVFAVGPLFWGLFADVGGRKVLYICSILLMVIVNILLASIPAHISSLFVLRIVQAFGSSSVITLGAGTVTDITPPKQRGRAIGYFMIGPNMGPVLAPIIAGLILMKGNYWRWLFGLTGIMGGVGLLLIVAFLPETLRCIVGNADPGWDERRLKLRRDDDIEFSRPIRKTPRWTFFTDLGIQKPRNTTTEFKELYPKPPRPNVHFYWDMLKFPPVVIASVSTALLFSNYYALSVSLSHFLERDYKLSMLKIGLSYVCPGVCMIFGSQLGGHLSDHLRARWIKTHEGQSFPLESRLVLHICGILINTAGCIGYGWAIQKHFHLAIVLLFSGLMAFGLTWCSNTTMTYLSELMTTKTAGAIALSSFFRNVGAAISSSIILILCKHMGIGWCFTGLGLCNIISLVLIGTLLKYGNKWKMP</sequence>
<dbReference type="InterPro" id="IPR020846">
    <property type="entry name" value="MFS_dom"/>
</dbReference>
<keyword evidence="4 5" id="KW-0472">Membrane</keyword>
<dbReference type="GO" id="GO:0030476">
    <property type="term" value="P:ascospore wall assembly"/>
    <property type="evidence" value="ECO:0007669"/>
    <property type="project" value="EnsemblFungi"/>
</dbReference>
<dbReference type="GO" id="GO:0005886">
    <property type="term" value="C:plasma membrane"/>
    <property type="evidence" value="ECO:0007669"/>
    <property type="project" value="TreeGrafter"/>
</dbReference>
<protein>
    <recommendedName>
        <fullName evidence="6">Major facilitator superfamily (MFS) profile domain-containing protein</fullName>
    </recommendedName>
</protein>